<keyword evidence="1 5" id="KW-0808">Transferase</keyword>
<dbReference type="NCBIfam" id="TIGR01575">
    <property type="entry name" value="rimI"/>
    <property type="match status" value="1"/>
</dbReference>
<dbReference type="PROSITE" id="PS51186">
    <property type="entry name" value="GNAT"/>
    <property type="match status" value="1"/>
</dbReference>
<dbReference type="Proteomes" id="UP000317265">
    <property type="component" value="Unassembled WGS sequence"/>
</dbReference>
<evidence type="ECO:0000313" key="6">
    <source>
        <dbReference type="Proteomes" id="UP000316080"/>
    </source>
</evidence>
<evidence type="ECO:0000259" key="3">
    <source>
        <dbReference type="PROSITE" id="PS51186"/>
    </source>
</evidence>
<dbReference type="PANTHER" id="PTHR23091">
    <property type="entry name" value="N-TERMINAL ACETYLTRANSFERASE"/>
    <property type="match status" value="1"/>
</dbReference>
<dbReference type="EMBL" id="RXIH01000046">
    <property type="protein sequence ID" value="RZN55283.1"/>
    <property type="molecule type" value="Genomic_DNA"/>
</dbReference>
<dbReference type="GO" id="GO:0008999">
    <property type="term" value="F:protein-N-terminal-alanine acetyltransferase activity"/>
    <property type="evidence" value="ECO:0007669"/>
    <property type="project" value="UniProtKB-EC"/>
</dbReference>
<dbReference type="InterPro" id="IPR045047">
    <property type="entry name" value="Ard1-like"/>
</dbReference>
<evidence type="ECO:0000313" key="7">
    <source>
        <dbReference type="Proteomes" id="UP000317265"/>
    </source>
</evidence>
<evidence type="ECO:0000313" key="5">
    <source>
        <dbReference type="EMBL" id="TDA38907.1"/>
    </source>
</evidence>
<evidence type="ECO:0000256" key="2">
    <source>
        <dbReference type="ARBA" id="ARBA00023315"/>
    </source>
</evidence>
<dbReference type="EMBL" id="QNVI01000041">
    <property type="protein sequence ID" value="TDA38907.1"/>
    <property type="molecule type" value="Genomic_DNA"/>
</dbReference>
<evidence type="ECO:0000313" key="4">
    <source>
        <dbReference type="EMBL" id="RZN55283.1"/>
    </source>
</evidence>
<reference evidence="5 7" key="1">
    <citation type="journal article" date="2019" name="Nat. Microbiol.">
        <title>Expanding anaerobic alkane metabolism in the domain of Archaea.</title>
        <authorList>
            <person name="Wang Y."/>
            <person name="Wegener G."/>
            <person name="Hou J."/>
            <person name="Wang F."/>
            <person name="Xiao X."/>
        </authorList>
    </citation>
    <scope>NUCLEOTIDE SEQUENCE [LARGE SCALE GENOMIC DNA]</scope>
    <source>
        <strain evidence="5">WYZ-LMO11</strain>
    </source>
</reference>
<accession>A0A523BD78</accession>
<sequence length="160" mass="18765">MLERYIIREFRPEDLDAVVNINRICLPENYPPFFFLEHYYENPKIFLVAEIGNTIVGYNMCRIEFGVSYIRGDFTKRGHIISIAVLAEYRGRGIGYNLMSEALKRLKECGATEVYLEVRVSNTPAIELYKKLGFKAHKIIKEYYRDGEDAYLMVKDLMEK</sequence>
<feature type="domain" description="N-acetyltransferase" evidence="3">
    <location>
        <begin position="5"/>
        <end position="158"/>
    </location>
</feature>
<dbReference type="PANTHER" id="PTHR23091:SF4">
    <property type="entry name" value="N-TERMINAL AMINO-ACID N(ALPHA)-ACETYLTRANSFERASE NATA"/>
    <property type="match status" value="1"/>
</dbReference>
<reference evidence="4 6" key="2">
    <citation type="journal article" date="2019" name="Nat. Microbiol.">
        <title>Wide diversity of methane and short-chain alkane metabolisms in uncultured archaea.</title>
        <authorList>
            <person name="Borrel G."/>
            <person name="Adam P.S."/>
            <person name="McKay L.J."/>
            <person name="Chen L.X."/>
            <person name="Sierra-Garcia I.N."/>
            <person name="Sieber C.M."/>
            <person name="Letourneur Q."/>
            <person name="Ghozlane A."/>
            <person name="Andersen G.L."/>
            <person name="Li W.J."/>
            <person name="Hallam S.J."/>
            <person name="Muyzer G."/>
            <person name="de Oliveira V.M."/>
            <person name="Inskeep W.P."/>
            <person name="Banfield J.F."/>
            <person name="Gribaldo S."/>
        </authorList>
    </citation>
    <scope>NUCLEOTIDE SEQUENCE [LARGE SCALE GENOMIC DNA]</scope>
    <source>
        <strain evidence="4">Verst-YHS</strain>
    </source>
</reference>
<dbReference type="CDD" id="cd04301">
    <property type="entry name" value="NAT_SF"/>
    <property type="match status" value="1"/>
</dbReference>
<evidence type="ECO:0000256" key="1">
    <source>
        <dbReference type="ARBA" id="ARBA00022679"/>
    </source>
</evidence>
<organism evidence="5 7">
    <name type="scientific">Thermoproteota archaeon</name>
    <dbReference type="NCBI Taxonomy" id="2056631"/>
    <lineage>
        <taxon>Archaea</taxon>
        <taxon>Thermoproteota</taxon>
    </lineage>
</organism>
<dbReference type="AlphaFoldDB" id="A0A523BD78"/>
<dbReference type="Pfam" id="PF00583">
    <property type="entry name" value="Acetyltransf_1"/>
    <property type="match status" value="1"/>
</dbReference>
<gene>
    <name evidence="5" type="primary">rimI</name>
    <name evidence="5" type="ORF">DSO09_03425</name>
    <name evidence="4" type="ORF">EF809_06045</name>
</gene>
<dbReference type="InterPro" id="IPR006464">
    <property type="entry name" value="AcTrfase_RimI/Ard1"/>
</dbReference>
<dbReference type="EC" id="2.3.1.267" evidence="5"/>
<protein>
    <submittedName>
        <fullName evidence="5">Ribosomal-protein-alanine N-acetyltransferase</fullName>
        <ecNumber evidence="5">2.3.1.267</ecNumber>
    </submittedName>
</protein>
<keyword evidence="2 5" id="KW-0012">Acyltransferase</keyword>
<dbReference type="GO" id="GO:0031415">
    <property type="term" value="C:NatA complex"/>
    <property type="evidence" value="ECO:0007669"/>
    <property type="project" value="InterPro"/>
</dbReference>
<proteinExistence type="predicted"/>
<dbReference type="Proteomes" id="UP000316080">
    <property type="component" value="Unassembled WGS sequence"/>
</dbReference>
<dbReference type="Gene3D" id="3.40.630.30">
    <property type="match status" value="1"/>
</dbReference>
<dbReference type="InterPro" id="IPR000182">
    <property type="entry name" value="GNAT_dom"/>
</dbReference>
<comment type="caution">
    <text evidence="5">The sequence shown here is derived from an EMBL/GenBank/DDBJ whole genome shotgun (WGS) entry which is preliminary data.</text>
</comment>
<name>A0A523BD78_9CREN</name>
<dbReference type="InterPro" id="IPR016181">
    <property type="entry name" value="Acyl_CoA_acyltransferase"/>
</dbReference>
<dbReference type="SUPFAM" id="SSF55729">
    <property type="entry name" value="Acyl-CoA N-acyltransferases (Nat)"/>
    <property type="match status" value="1"/>
</dbReference>